<dbReference type="InterPro" id="IPR036388">
    <property type="entry name" value="WH-like_DNA-bd_sf"/>
</dbReference>
<dbReference type="PANTHER" id="PTHR43133">
    <property type="entry name" value="RNA POLYMERASE ECF-TYPE SIGMA FACTO"/>
    <property type="match status" value="1"/>
</dbReference>
<feature type="domain" description="RNA polymerase sigma-70 region 2" evidence="7">
    <location>
        <begin position="58"/>
        <end position="128"/>
    </location>
</feature>
<feature type="region of interest" description="Disordered" evidence="6">
    <location>
        <begin position="127"/>
        <end position="150"/>
    </location>
</feature>
<dbReference type="SUPFAM" id="SSF88659">
    <property type="entry name" value="Sigma3 and sigma4 domains of RNA polymerase sigma factors"/>
    <property type="match status" value="1"/>
</dbReference>
<evidence type="ECO:0000256" key="5">
    <source>
        <dbReference type="ARBA" id="ARBA00023163"/>
    </source>
</evidence>
<protein>
    <submittedName>
        <fullName evidence="9">RNA polymerase sigma-70 factor (ECF subfamily)</fullName>
    </submittedName>
</protein>
<dbReference type="CDD" id="cd06171">
    <property type="entry name" value="Sigma70_r4"/>
    <property type="match status" value="1"/>
</dbReference>
<keyword evidence="3" id="KW-0731">Sigma factor</keyword>
<gene>
    <name evidence="9" type="ORF">J2S66_002227</name>
</gene>
<dbReference type="InterPro" id="IPR013249">
    <property type="entry name" value="RNA_pol_sigma70_r4_t2"/>
</dbReference>
<dbReference type="EMBL" id="JAVDSG010000001">
    <property type="protein sequence ID" value="MDR6593843.1"/>
    <property type="molecule type" value="Genomic_DNA"/>
</dbReference>
<comment type="caution">
    <text evidence="9">The sequence shown here is derived from an EMBL/GenBank/DDBJ whole genome shotgun (WGS) entry which is preliminary data.</text>
</comment>
<dbReference type="InterPro" id="IPR013325">
    <property type="entry name" value="RNA_pol_sigma_r2"/>
</dbReference>
<dbReference type="SUPFAM" id="SSF88946">
    <property type="entry name" value="Sigma2 domain of RNA polymerase sigma factors"/>
    <property type="match status" value="1"/>
</dbReference>
<sequence length="217" mass="22745">MAGAVVDGRGSGADAPGAGVDAETRSEVVPVPSDSVLDAVVLDAAVAGDRHATEALLASIRPLVVRYCRARVGRGERASASADDIAQEVCLGVLRALPTYRERGRPFLAFVYGVAAHKVADAYRAAARDRAEPVPQVPDDAGDDPGPEQRVLQGELSRHMGSLLGLLPDKQREILVLRVVVGLSAEETAKAVGSTPGAVRVAQHRALQHLRRELGTA</sequence>
<evidence type="ECO:0000256" key="3">
    <source>
        <dbReference type="ARBA" id="ARBA00023082"/>
    </source>
</evidence>
<organism evidence="9 10">
    <name type="scientific">Saccharothrix longispora</name>
    <dbReference type="NCBI Taxonomy" id="33920"/>
    <lineage>
        <taxon>Bacteria</taxon>
        <taxon>Bacillati</taxon>
        <taxon>Actinomycetota</taxon>
        <taxon>Actinomycetes</taxon>
        <taxon>Pseudonocardiales</taxon>
        <taxon>Pseudonocardiaceae</taxon>
        <taxon>Saccharothrix</taxon>
    </lineage>
</organism>
<dbReference type="NCBIfam" id="TIGR02937">
    <property type="entry name" value="sigma70-ECF"/>
    <property type="match status" value="1"/>
</dbReference>
<comment type="similarity">
    <text evidence="1">Belongs to the sigma-70 factor family. ECF subfamily.</text>
</comment>
<reference evidence="9 10" key="1">
    <citation type="submission" date="2023-07" db="EMBL/GenBank/DDBJ databases">
        <title>Sequencing the genomes of 1000 actinobacteria strains.</title>
        <authorList>
            <person name="Klenk H.-P."/>
        </authorList>
    </citation>
    <scope>NUCLEOTIDE SEQUENCE [LARGE SCALE GENOMIC DNA]</scope>
    <source>
        <strain evidence="9 10">DSM 43749</strain>
    </source>
</reference>
<dbReference type="Gene3D" id="1.10.1740.10">
    <property type="match status" value="1"/>
</dbReference>
<feature type="region of interest" description="Disordered" evidence="6">
    <location>
        <begin position="1"/>
        <end position="25"/>
    </location>
</feature>
<dbReference type="InterPro" id="IPR014284">
    <property type="entry name" value="RNA_pol_sigma-70_dom"/>
</dbReference>
<feature type="domain" description="RNA polymerase sigma factor 70 region 4 type 2" evidence="8">
    <location>
        <begin position="162"/>
        <end position="210"/>
    </location>
</feature>
<name>A0ABU1PT66_9PSEU</name>
<evidence type="ECO:0000256" key="6">
    <source>
        <dbReference type="SAM" id="MobiDB-lite"/>
    </source>
</evidence>
<evidence type="ECO:0000259" key="8">
    <source>
        <dbReference type="Pfam" id="PF08281"/>
    </source>
</evidence>
<dbReference type="Proteomes" id="UP001268819">
    <property type="component" value="Unassembled WGS sequence"/>
</dbReference>
<evidence type="ECO:0000259" key="7">
    <source>
        <dbReference type="Pfam" id="PF04542"/>
    </source>
</evidence>
<evidence type="ECO:0000313" key="10">
    <source>
        <dbReference type="Proteomes" id="UP001268819"/>
    </source>
</evidence>
<keyword evidence="2" id="KW-0805">Transcription regulation</keyword>
<keyword evidence="10" id="KW-1185">Reference proteome</keyword>
<dbReference type="InterPro" id="IPR039425">
    <property type="entry name" value="RNA_pol_sigma-70-like"/>
</dbReference>
<evidence type="ECO:0000313" key="9">
    <source>
        <dbReference type="EMBL" id="MDR6593843.1"/>
    </source>
</evidence>
<keyword evidence="5" id="KW-0804">Transcription</keyword>
<dbReference type="Pfam" id="PF08281">
    <property type="entry name" value="Sigma70_r4_2"/>
    <property type="match status" value="1"/>
</dbReference>
<dbReference type="Pfam" id="PF04542">
    <property type="entry name" value="Sigma70_r2"/>
    <property type="match status" value="1"/>
</dbReference>
<evidence type="ECO:0000256" key="4">
    <source>
        <dbReference type="ARBA" id="ARBA00023125"/>
    </source>
</evidence>
<evidence type="ECO:0000256" key="1">
    <source>
        <dbReference type="ARBA" id="ARBA00010641"/>
    </source>
</evidence>
<proteinExistence type="inferred from homology"/>
<dbReference type="NCBIfam" id="NF007230">
    <property type="entry name" value="PRK09648.1"/>
    <property type="match status" value="1"/>
</dbReference>
<dbReference type="InterPro" id="IPR007627">
    <property type="entry name" value="RNA_pol_sigma70_r2"/>
</dbReference>
<dbReference type="PANTHER" id="PTHR43133:SF58">
    <property type="entry name" value="ECF RNA POLYMERASE SIGMA FACTOR SIGD"/>
    <property type="match status" value="1"/>
</dbReference>
<evidence type="ECO:0000256" key="2">
    <source>
        <dbReference type="ARBA" id="ARBA00023015"/>
    </source>
</evidence>
<accession>A0ABU1PT66</accession>
<keyword evidence="4" id="KW-0238">DNA-binding</keyword>
<dbReference type="InterPro" id="IPR013324">
    <property type="entry name" value="RNA_pol_sigma_r3/r4-like"/>
</dbReference>
<dbReference type="Gene3D" id="1.10.10.10">
    <property type="entry name" value="Winged helix-like DNA-binding domain superfamily/Winged helix DNA-binding domain"/>
    <property type="match status" value="1"/>
</dbReference>